<dbReference type="EMBL" id="BAAAZH010000017">
    <property type="protein sequence ID" value="GAA4120744.1"/>
    <property type="molecule type" value="Genomic_DNA"/>
</dbReference>
<dbReference type="NCBIfam" id="TIGR00350">
    <property type="entry name" value="lytR_cpsA_psr"/>
    <property type="match status" value="1"/>
</dbReference>
<keyword evidence="6" id="KW-1185">Reference proteome</keyword>
<dbReference type="Gene3D" id="3.40.630.190">
    <property type="entry name" value="LCP protein"/>
    <property type="match status" value="1"/>
</dbReference>
<keyword evidence="3" id="KW-1133">Transmembrane helix</keyword>
<reference evidence="6" key="1">
    <citation type="journal article" date="2019" name="Int. J. Syst. Evol. Microbiol.">
        <title>The Global Catalogue of Microorganisms (GCM) 10K type strain sequencing project: providing services to taxonomists for standard genome sequencing and annotation.</title>
        <authorList>
            <consortium name="The Broad Institute Genomics Platform"/>
            <consortium name="The Broad Institute Genome Sequencing Center for Infectious Disease"/>
            <person name="Wu L."/>
            <person name="Ma J."/>
        </authorList>
    </citation>
    <scope>NUCLEOTIDE SEQUENCE [LARGE SCALE GENOMIC DNA]</scope>
    <source>
        <strain evidence="6">JCM 16703</strain>
    </source>
</reference>
<organism evidence="5 6">
    <name type="scientific">Nocardioides fonticola</name>
    <dbReference type="NCBI Taxonomy" id="450363"/>
    <lineage>
        <taxon>Bacteria</taxon>
        <taxon>Bacillati</taxon>
        <taxon>Actinomycetota</taxon>
        <taxon>Actinomycetes</taxon>
        <taxon>Propionibacteriales</taxon>
        <taxon>Nocardioidaceae</taxon>
        <taxon>Nocardioides</taxon>
    </lineage>
</organism>
<proteinExistence type="inferred from homology"/>
<dbReference type="Pfam" id="PF03816">
    <property type="entry name" value="LytR_cpsA_psr"/>
    <property type="match status" value="1"/>
</dbReference>
<gene>
    <name evidence="5" type="ORF">GCM10022215_24700</name>
</gene>
<evidence type="ECO:0000259" key="4">
    <source>
        <dbReference type="Pfam" id="PF03816"/>
    </source>
</evidence>
<evidence type="ECO:0000256" key="2">
    <source>
        <dbReference type="SAM" id="MobiDB-lite"/>
    </source>
</evidence>
<evidence type="ECO:0000256" key="3">
    <source>
        <dbReference type="SAM" id="Phobius"/>
    </source>
</evidence>
<protein>
    <submittedName>
        <fullName evidence="5">LCP family protein</fullName>
    </submittedName>
</protein>
<keyword evidence="3" id="KW-0472">Membrane</keyword>
<feature type="region of interest" description="Disordered" evidence="2">
    <location>
        <begin position="1"/>
        <end position="25"/>
    </location>
</feature>
<dbReference type="RefSeq" id="WP_344733708.1">
    <property type="nucleotide sequence ID" value="NZ_BAAAZH010000017.1"/>
</dbReference>
<keyword evidence="3" id="KW-0812">Transmembrane</keyword>
<dbReference type="Proteomes" id="UP001501495">
    <property type="component" value="Unassembled WGS sequence"/>
</dbReference>
<comment type="similarity">
    <text evidence="1">Belongs to the LytR/CpsA/Psr (LCP) family.</text>
</comment>
<evidence type="ECO:0000256" key="1">
    <source>
        <dbReference type="ARBA" id="ARBA00006068"/>
    </source>
</evidence>
<sequence length="388" mass="41554">MTSTDDVPLTPSSTPGKRRAKPPRRRRIGTALMVTLIVLTMVTGLSGAYLYRHLSSNLTVLDLSDRIVGEQPDKVEVEGPKQPINLLVMGSDTRDGAGNNIDGLTGGGARSDTTIFFHVSADRTRAYGVSIPRDSMVDRPACKADDGSIIPAATYQMWNAAYALGGPACTVQQFQRLTGIRLDHFVVVDFEGFRGMVDAVGGVQVCIPETIDDRAHGIYLPAGTRKLRGQQALNYVRERYAVSGGSDIGRMKRQQAFVASMAHAVVSAGTLSRPDRILSFLDAATKSLTLDSGLGNLVKIARLGSEFAGIGLDNIRFLTIPNTVDPQNPNHLVWTPDAATVWSRLKNDEPLARRLNSDAISAANVPNGNGTKTDAAKAAELRDAGLCA</sequence>
<dbReference type="InterPro" id="IPR004474">
    <property type="entry name" value="LytR_CpsA_psr"/>
</dbReference>
<dbReference type="PANTHER" id="PTHR33392:SF6">
    <property type="entry name" value="POLYISOPRENYL-TEICHOIC ACID--PEPTIDOGLYCAN TEICHOIC ACID TRANSFERASE TAGU"/>
    <property type="match status" value="1"/>
</dbReference>
<dbReference type="PANTHER" id="PTHR33392">
    <property type="entry name" value="POLYISOPRENYL-TEICHOIC ACID--PEPTIDOGLYCAN TEICHOIC ACID TRANSFERASE TAGU"/>
    <property type="match status" value="1"/>
</dbReference>
<feature type="compositionally biased region" description="Polar residues" evidence="2">
    <location>
        <begin position="1"/>
        <end position="15"/>
    </location>
</feature>
<name>A0ABP7XL52_9ACTN</name>
<comment type="caution">
    <text evidence="5">The sequence shown here is derived from an EMBL/GenBank/DDBJ whole genome shotgun (WGS) entry which is preliminary data.</text>
</comment>
<feature type="transmembrane region" description="Helical" evidence="3">
    <location>
        <begin position="28"/>
        <end position="51"/>
    </location>
</feature>
<feature type="compositionally biased region" description="Basic residues" evidence="2">
    <location>
        <begin position="16"/>
        <end position="25"/>
    </location>
</feature>
<evidence type="ECO:0000313" key="5">
    <source>
        <dbReference type="EMBL" id="GAA4120744.1"/>
    </source>
</evidence>
<accession>A0ABP7XL52</accession>
<evidence type="ECO:0000313" key="6">
    <source>
        <dbReference type="Proteomes" id="UP001501495"/>
    </source>
</evidence>
<dbReference type="InterPro" id="IPR050922">
    <property type="entry name" value="LytR/CpsA/Psr_CW_biosynth"/>
</dbReference>
<feature type="domain" description="Cell envelope-related transcriptional attenuator" evidence="4">
    <location>
        <begin position="110"/>
        <end position="265"/>
    </location>
</feature>